<sequence>MVPFDGTFSSFHTSIYTQNSCNFVTLLLFAASY</sequence>
<gene>
    <name evidence="1" type="ORF">SAMN06265173_101198</name>
</gene>
<dbReference type="AlphaFoldDB" id="A0A521AJA2"/>
<name>A0A521AJA2_9RHOB</name>
<proteinExistence type="predicted"/>
<keyword evidence="2" id="KW-1185">Reference proteome</keyword>
<dbReference type="Proteomes" id="UP000316030">
    <property type="component" value="Unassembled WGS sequence"/>
</dbReference>
<dbReference type="EMBL" id="FXTO01000001">
    <property type="protein sequence ID" value="SMO34914.1"/>
    <property type="molecule type" value="Genomic_DNA"/>
</dbReference>
<reference evidence="1 2" key="1">
    <citation type="submission" date="2017-05" db="EMBL/GenBank/DDBJ databases">
        <authorList>
            <person name="Varghese N."/>
            <person name="Submissions S."/>
        </authorList>
    </citation>
    <scope>NUCLEOTIDE SEQUENCE [LARGE SCALE GENOMIC DNA]</scope>
    <source>
        <strain evidence="1 2">DSM 29506</strain>
    </source>
</reference>
<accession>A0A521AJA2</accession>
<protein>
    <submittedName>
        <fullName evidence="1">Uncharacterized protein</fullName>
    </submittedName>
</protein>
<evidence type="ECO:0000313" key="2">
    <source>
        <dbReference type="Proteomes" id="UP000316030"/>
    </source>
</evidence>
<organism evidence="1 2">
    <name type="scientific">Thalassovita litoralis</name>
    <dbReference type="NCBI Taxonomy" id="1010611"/>
    <lineage>
        <taxon>Bacteria</taxon>
        <taxon>Pseudomonadati</taxon>
        <taxon>Pseudomonadota</taxon>
        <taxon>Alphaproteobacteria</taxon>
        <taxon>Rhodobacterales</taxon>
        <taxon>Roseobacteraceae</taxon>
        <taxon>Thalassovita</taxon>
    </lineage>
</organism>
<evidence type="ECO:0000313" key="1">
    <source>
        <dbReference type="EMBL" id="SMO34914.1"/>
    </source>
</evidence>